<dbReference type="Gene3D" id="1.20.1050.10">
    <property type="match status" value="1"/>
</dbReference>
<keyword evidence="7" id="KW-1185">Reference proteome</keyword>
<dbReference type="STRING" id="42256.RradSPS_0080"/>
<dbReference type="PANTHER" id="PTHR44051:SF19">
    <property type="entry name" value="DISULFIDE-BOND OXIDOREDUCTASE YFCG"/>
    <property type="match status" value="1"/>
</dbReference>
<evidence type="ECO:0000256" key="2">
    <source>
        <dbReference type="ARBA" id="ARBA00022679"/>
    </source>
</evidence>
<dbReference type="SUPFAM" id="SSF47616">
    <property type="entry name" value="GST C-terminal domain-like"/>
    <property type="match status" value="1"/>
</dbReference>
<dbReference type="SFLD" id="SFLDG01150">
    <property type="entry name" value="Main.1:_Beta-like"/>
    <property type="match status" value="1"/>
</dbReference>
<dbReference type="PATRIC" id="fig|42256.3.peg.79"/>
<dbReference type="Pfam" id="PF13409">
    <property type="entry name" value="GST_N_2"/>
    <property type="match status" value="1"/>
</dbReference>
<dbReference type="InterPro" id="IPR004046">
    <property type="entry name" value="GST_C"/>
</dbReference>
<dbReference type="KEGG" id="rrd:RradSPS_0080"/>
<dbReference type="HOGENOM" id="CLU_011226_6_2_11"/>
<dbReference type="InterPro" id="IPR010987">
    <property type="entry name" value="Glutathione-S-Trfase_C-like"/>
</dbReference>
<organism evidence="5 7">
    <name type="scientific">Rubrobacter radiotolerans</name>
    <name type="common">Arthrobacter radiotolerans</name>
    <dbReference type="NCBI Taxonomy" id="42256"/>
    <lineage>
        <taxon>Bacteria</taxon>
        <taxon>Bacillati</taxon>
        <taxon>Actinomycetota</taxon>
        <taxon>Rubrobacteria</taxon>
        <taxon>Rubrobacterales</taxon>
        <taxon>Rubrobacteraceae</taxon>
        <taxon>Rubrobacter</taxon>
    </lineage>
</organism>
<dbReference type="EMBL" id="CP007514">
    <property type="protein sequence ID" value="AHY45363.1"/>
    <property type="molecule type" value="Genomic_DNA"/>
</dbReference>
<dbReference type="EMBL" id="JAWXXX010000001">
    <property type="protein sequence ID" value="MDX5892774.1"/>
    <property type="molecule type" value="Genomic_DNA"/>
</dbReference>
<dbReference type="SFLD" id="SFLDG00358">
    <property type="entry name" value="Main_(cytGST)"/>
    <property type="match status" value="1"/>
</dbReference>
<keyword evidence="2 5" id="KW-0808">Transferase</keyword>
<dbReference type="Proteomes" id="UP001281130">
    <property type="component" value="Unassembled WGS sequence"/>
</dbReference>
<dbReference type="CDD" id="cd03047">
    <property type="entry name" value="GST_N_2"/>
    <property type="match status" value="1"/>
</dbReference>
<evidence type="ECO:0000259" key="4">
    <source>
        <dbReference type="PROSITE" id="PS50405"/>
    </source>
</evidence>
<evidence type="ECO:0000313" key="5">
    <source>
        <dbReference type="EMBL" id="AHY45363.1"/>
    </source>
</evidence>
<dbReference type="InterPro" id="IPR036282">
    <property type="entry name" value="Glutathione-S-Trfase_C_sf"/>
</dbReference>
<evidence type="ECO:0000313" key="7">
    <source>
        <dbReference type="Proteomes" id="UP000025229"/>
    </source>
</evidence>
<dbReference type="AlphaFoldDB" id="A0A023WZ43"/>
<dbReference type="Proteomes" id="UP000025229">
    <property type="component" value="Chromosome"/>
</dbReference>
<dbReference type="SFLD" id="SFLDS00019">
    <property type="entry name" value="Glutathione_Transferase_(cytos"/>
    <property type="match status" value="1"/>
</dbReference>
<gene>
    <name evidence="5" type="ORF">RradSPS_0080</name>
    <name evidence="6" type="ORF">SIL72_01910</name>
</gene>
<dbReference type="InterPro" id="IPR036249">
    <property type="entry name" value="Thioredoxin-like_sf"/>
</dbReference>
<dbReference type="PROSITE" id="PS50404">
    <property type="entry name" value="GST_NTER"/>
    <property type="match status" value="1"/>
</dbReference>
<reference evidence="5 7" key="1">
    <citation type="submission" date="2014-03" db="EMBL/GenBank/DDBJ databases">
        <title>Complete genome sequence of the Radio-Resistant Rubrobacter radiotolerans RSPS-4.</title>
        <authorList>
            <person name="Egas C.C."/>
            <person name="Barroso C.C."/>
            <person name="Froufe H.J.C."/>
            <person name="Pacheco J.J."/>
            <person name="Albuquerque L.L."/>
            <person name="da Costa M.M.S."/>
        </authorList>
    </citation>
    <scope>NUCLEOTIDE SEQUENCE [LARGE SCALE GENOMIC DNA]</scope>
    <source>
        <strain evidence="5 7">RSPS-4</strain>
    </source>
</reference>
<dbReference type="InterPro" id="IPR004045">
    <property type="entry name" value="Glutathione_S-Trfase_N"/>
</dbReference>
<dbReference type="Pfam" id="PF00043">
    <property type="entry name" value="GST_C"/>
    <property type="match status" value="1"/>
</dbReference>
<dbReference type="InterPro" id="IPR040079">
    <property type="entry name" value="Glutathione_S-Trfase"/>
</dbReference>
<reference evidence="6" key="2">
    <citation type="submission" date="2023-11" db="EMBL/GenBank/DDBJ databases">
        <title>MicrobeMod: A computational toolkit for identifying prokaryotic methylation and restriction-modification with nanopore sequencing.</title>
        <authorList>
            <person name="Crits-Christoph A."/>
            <person name="Kang S.C."/>
            <person name="Lee H."/>
            <person name="Ostrov N."/>
        </authorList>
    </citation>
    <scope>NUCLEOTIDE SEQUENCE</scope>
    <source>
        <strain evidence="6">ATCC 51242</strain>
    </source>
</reference>
<evidence type="ECO:0000259" key="3">
    <source>
        <dbReference type="PROSITE" id="PS50404"/>
    </source>
</evidence>
<dbReference type="PANTHER" id="PTHR44051">
    <property type="entry name" value="GLUTATHIONE S-TRANSFERASE-RELATED"/>
    <property type="match status" value="1"/>
</dbReference>
<comment type="similarity">
    <text evidence="1">Belongs to the GST superfamily.</text>
</comment>
<accession>A0A023WZ43</accession>
<sequence>MLEVFGRDNSVNVQKVLWACEELGVEYDRRDAGLSHGFPEGYEKLNPNMLVPTVRDGDFVLWESHAIVRYLASREGRLIPEDLRGRADCERWMDWQQTVLWEGLRPIFFALVRKRPEFSDPQQIESNRLKLASSLAVLDEHLRDRKYVLGEEFSVADIPLGVSAYRWFEMDLERPEMPDLRAYYERLRSREAFIRVCALPLT</sequence>
<evidence type="ECO:0000313" key="6">
    <source>
        <dbReference type="EMBL" id="MDX5892774.1"/>
    </source>
</evidence>
<dbReference type="Gene3D" id="3.40.30.10">
    <property type="entry name" value="Glutaredoxin"/>
    <property type="match status" value="1"/>
</dbReference>
<dbReference type="eggNOG" id="COG0625">
    <property type="taxonomic scope" value="Bacteria"/>
</dbReference>
<dbReference type="GO" id="GO:0016740">
    <property type="term" value="F:transferase activity"/>
    <property type="evidence" value="ECO:0007669"/>
    <property type="project" value="UniProtKB-KW"/>
</dbReference>
<protein>
    <submittedName>
        <fullName evidence="5 6">Glutathione S-transferase</fullName>
    </submittedName>
</protein>
<dbReference type="SUPFAM" id="SSF52833">
    <property type="entry name" value="Thioredoxin-like"/>
    <property type="match status" value="1"/>
</dbReference>
<dbReference type="FunFam" id="3.40.30.10:FF:000039">
    <property type="entry name" value="Glutathione S-transferase domain"/>
    <property type="match status" value="1"/>
</dbReference>
<dbReference type="PROSITE" id="PS50405">
    <property type="entry name" value="GST_CTER"/>
    <property type="match status" value="1"/>
</dbReference>
<evidence type="ECO:0000256" key="1">
    <source>
        <dbReference type="ARBA" id="ARBA00007409"/>
    </source>
</evidence>
<name>A0A023WZ43_RUBRA</name>
<feature type="domain" description="GST N-terminal" evidence="3">
    <location>
        <begin position="1"/>
        <end position="79"/>
    </location>
</feature>
<feature type="domain" description="GST C-terminal" evidence="4">
    <location>
        <begin position="82"/>
        <end position="202"/>
    </location>
</feature>
<dbReference type="RefSeq" id="WP_038679930.1">
    <property type="nucleotide sequence ID" value="NZ_CP007514.1"/>
</dbReference>
<proteinExistence type="inferred from homology"/>